<dbReference type="EC" id="1.8.4.11" evidence="4"/>
<comment type="catalytic activity">
    <reaction evidence="2 4">
        <text>L-methionyl-[protein] + [thioredoxin]-disulfide + H2O = L-methionyl-(S)-S-oxide-[protein] + [thioredoxin]-dithiol</text>
        <dbReference type="Rhea" id="RHEA:14217"/>
        <dbReference type="Rhea" id="RHEA-COMP:10698"/>
        <dbReference type="Rhea" id="RHEA-COMP:10700"/>
        <dbReference type="Rhea" id="RHEA-COMP:12313"/>
        <dbReference type="Rhea" id="RHEA-COMP:12315"/>
        <dbReference type="ChEBI" id="CHEBI:15377"/>
        <dbReference type="ChEBI" id="CHEBI:16044"/>
        <dbReference type="ChEBI" id="CHEBI:29950"/>
        <dbReference type="ChEBI" id="CHEBI:44120"/>
        <dbReference type="ChEBI" id="CHEBI:50058"/>
        <dbReference type="EC" id="1.8.4.11"/>
    </reaction>
</comment>
<evidence type="ECO:0000256" key="2">
    <source>
        <dbReference type="ARBA" id="ARBA00047806"/>
    </source>
</evidence>
<evidence type="ECO:0000313" key="6">
    <source>
        <dbReference type="EMBL" id="MFC5772089.1"/>
    </source>
</evidence>
<organism evidence="6 7">
    <name type="scientific">Thauera sinica</name>
    <dbReference type="NCBI Taxonomy" id="2665146"/>
    <lineage>
        <taxon>Bacteria</taxon>
        <taxon>Pseudomonadati</taxon>
        <taxon>Pseudomonadota</taxon>
        <taxon>Betaproteobacteria</taxon>
        <taxon>Rhodocyclales</taxon>
        <taxon>Zoogloeaceae</taxon>
        <taxon>Thauera</taxon>
    </lineage>
</organism>
<protein>
    <recommendedName>
        <fullName evidence="4">Peptide methionine sulfoxide reductase MsrA</fullName>
        <shortName evidence="4">Protein-methionine-S-oxide reductase</shortName>
        <ecNumber evidence="4">1.8.4.11</ecNumber>
    </recommendedName>
    <alternativeName>
        <fullName evidence="4">Peptide-methionine (S)-S-oxide reductase</fullName>
        <shortName evidence="4">Peptide Met(O) reductase</shortName>
    </alternativeName>
</protein>
<keyword evidence="7" id="KW-1185">Reference proteome</keyword>
<dbReference type="NCBIfam" id="TIGR00401">
    <property type="entry name" value="msrA"/>
    <property type="match status" value="1"/>
</dbReference>
<comment type="caution">
    <text evidence="6">The sequence shown here is derived from an EMBL/GenBank/DDBJ whole genome shotgun (WGS) entry which is preliminary data.</text>
</comment>
<reference evidence="7" key="1">
    <citation type="journal article" date="2019" name="Int. J. Syst. Evol. Microbiol.">
        <title>The Global Catalogue of Microorganisms (GCM) 10K type strain sequencing project: providing services to taxonomists for standard genome sequencing and annotation.</title>
        <authorList>
            <consortium name="The Broad Institute Genomics Platform"/>
            <consortium name="The Broad Institute Genome Sequencing Center for Infectious Disease"/>
            <person name="Wu L."/>
            <person name="Ma J."/>
        </authorList>
    </citation>
    <scope>NUCLEOTIDE SEQUENCE [LARGE SCALE GENOMIC DNA]</scope>
    <source>
        <strain evidence="7">SHR3</strain>
    </source>
</reference>
<keyword evidence="1 4" id="KW-0560">Oxidoreductase</keyword>
<evidence type="ECO:0000256" key="4">
    <source>
        <dbReference type="HAMAP-Rule" id="MF_01401"/>
    </source>
</evidence>
<dbReference type="PANTHER" id="PTHR43774:SF1">
    <property type="entry name" value="PEPTIDE METHIONINE SULFOXIDE REDUCTASE MSRA 2"/>
    <property type="match status" value="1"/>
</dbReference>
<dbReference type="HAMAP" id="MF_01401">
    <property type="entry name" value="MsrA"/>
    <property type="match status" value="1"/>
</dbReference>
<comment type="catalytic activity">
    <reaction evidence="3 4">
        <text>[thioredoxin]-disulfide + L-methionine + H2O = L-methionine (S)-S-oxide + [thioredoxin]-dithiol</text>
        <dbReference type="Rhea" id="RHEA:19993"/>
        <dbReference type="Rhea" id="RHEA-COMP:10698"/>
        <dbReference type="Rhea" id="RHEA-COMP:10700"/>
        <dbReference type="ChEBI" id="CHEBI:15377"/>
        <dbReference type="ChEBI" id="CHEBI:29950"/>
        <dbReference type="ChEBI" id="CHEBI:50058"/>
        <dbReference type="ChEBI" id="CHEBI:57844"/>
        <dbReference type="ChEBI" id="CHEBI:58772"/>
        <dbReference type="EC" id="1.8.4.11"/>
    </reaction>
</comment>
<feature type="active site" evidence="4">
    <location>
        <position position="29"/>
    </location>
</feature>
<accession>A0ABW1AY63</accession>
<dbReference type="GO" id="GO:0008113">
    <property type="term" value="F:peptide-methionine (S)-S-oxide reductase activity"/>
    <property type="evidence" value="ECO:0007669"/>
    <property type="project" value="UniProtKB-EC"/>
</dbReference>
<comment type="function">
    <text evidence="4">Has an important function as a repair enzyme for proteins that have been inactivated by oxidation. Catalyzes the reversible oxidation-reduction of methionine sulfoxide in proteins to methionine.</text>
</comment>
<name>A0ABW1AY63_9RHOO</name>
<dbReference type="RefSeq" id="WP_096445010.1">
    <property type="nucleotide sequence ID" value="NZ_JBHSOG010000102.1"/>
</dbReference>
<dbReference type="Pfam" id="PF01625">
    <property type="entry name" value="PMSR"/>
    <property type="match status" value="1"/>
</dbReference>
<feature type="domain" description="Peptide methionine sulphoxide reductase MsrA" evidence="5">
    <location>
        <begin position="22"/>
        <end position="174"/>
    </location>
</feature>
<evidence type="ECO:0000256" key="1">
    <source>
        <dbReference type="ARBA" id="ARBA00023002"/>
    </source>
</evidence>
<comment type="similarity">
    <text evidence="4">Belongs to the MsrA Met sulfoxide reductase family.</text>
</comment>
<dbReference type="Proteomes" id="UP001595974">
    <property type="component" value="Unassembled WGS sequence"/>
</dbReference>
<dbReference type="InterPro" id="IPR002569">
    <property type="entry name" value="Met_Sox_Rdtase_MsrA_dom"/>
</dbReference>
<sequence>MTNTTTAPAGELPPLPAAGHETAILGGGCFWCLEAVFQRVDGVLSVESGYSGGLAEAPTYRQVCTGTTGHAEVVKVDFDPARIGYREILEIFFTIHDPTTPDRQGNDVGPQYRSVIFVTGNAQLETALALIEELDHAGLWPEPIVTEIKHADLFWPAEEEHRNYFADNPEQSYCRYVVAPKVAKFRQKFAARWRAD</sequence>
<evidence type="ECO:0000313" key="7">
    <source>
        <dbReference type="Proteomes" id="UP001595974"/>
    </source>
</evidence>
<evidence type="ECO:0000259" key="5">
    <source>
        <dbReference type="Pfam" id="PF01625"/>
    </source>
</evidence>
<dbReference type="EMBL" id="JBHSOG010000102">
    <property type="protein sequence ID" value="MFC5772089.1"/>
    <property type="molecule type" value="Genomic_DNA"/>
</dbReference>
<dbReference type="PANTHER" id="PTHR43774">
    <property type="entry name" value="PEPTIDE METHIONINE SULFOXIDE REDUCTASE"/>
    <property type="match status" value="1"/>
</dbReference>
<dbReference type="SUPFAM" id="SSF55068">
    <property type="entry name" value="Peptide methionine sulfoxide reductase"/>
    <property type="match status" value="1"/>
</dbReference>
<dbReference type="Gene3D" id="3.30.1060.10">
    <property type="entry name" value="Peptide methionine sulphoxide reductase MsrA"/>
    <property type="match status" value="1"/>
</dbReference>
<dbReference type="InterPro" id="IPR036509">
    <property type="entry name" value="Met_Sox_Rdtase_MsrA_sf"/>
</dbReference>
<proteinExistence type="inferred from homology"/>
<gene>
    <name evidence="4 6" type="primary">msrA</name>
    <name evidence="6" type="ORF">ACFPTN_22130</name>
</gene>
<evidence type="ECO:0000256" key="3">
    <source>
        <dbReference type="ARBA" id="ARBA00048782"/>
    </source>
</evidence>